<sequence length="275" mass="30482">MFNTKSESKMAGPGYIILQIIRVLNIIALLLIAIASMIMLAMTLKTSNFFFFDGVSHFITFGIAMFLIVSETGFFQNYFIRNWPNFGPEAGFTYLGLAMIALGFNILGNLNKNATSVENLGLAMWREVIAAGILASLFGLVNIIATYVFCNSKEGISGRQVRSNGATTYPKSNFSVSSGSMRKSEGSPVLPTYRPTSPEERRNSRFGLKFPIRMSGISKPVANNQEQFSKWDDRSSPVAPEVQRPPTAMHPALHPPQPSYSRSSRYSEVSDMTRF</sequence>
<keyword evidence="2" id="KW-0812">Transmembrane</keyword>
<dbReference type="OrthoDB" id="5327148at2759"/>
<protein>
    <recommendedName>
        <fullName evidence="3">DUF7598 domain-containing protein</fullName>
    </recommendedName>
</protein>
<name>A0A8H4VQ99_9HELO</name>
<keyword evidence="2" id="KW-0472">Membrane</keyword>
<feature type="region of interest" description="Disordered" evidence="1">
    <location>
        <begin position="172"/>
        <end position="203"/>
    </location>
</feature>
<dbReference type="EMBL" id="JAAMPI010002145">
    <property type="protein sequence ID" value="KAF4618117.1"/>
    <property type="molecule type" value="Genomic_DNA"/>
</dbReference>
<feature type="compositionally biased region" description="Polar residues" evidence="1">
    <location>
        <begin position="172"/>
        <end position="181"/>
    </location>
</feature>
<evidence type="ECO:0000259" key="3">
    <source>
        <dbReference type="Pfam" id="PF24535"/>
    </source>
</evidence>
<reference evidence="4 5" key="1">
    <citation type="submission" date="2020-03" db="EMBL/GenBank/DDBJ databases">
        <title>Draft Genome Sequence of Cudoniella acicularis.</title>
        <authorList>
            <person name="Buettner E."/>
            <person name="Kellner H."/>
        </authorList>
    </citation>
    <scope>NUCLEOTIDE SEQUENCE [LARGE SCALE GENOMIC DNA]</scope>
    <source>
        <strain evidence="4 5">DSM 108380</strain>
    </source>
</reference>
<feature type="transmembrane region" description="Helical" evidence="2">
    <location>
        <begin position="49"/>
        <end position="69"/>
    </location>
</feature>
<feature type="transmembrane region" description="Helical" evidence="2">
    <location>
        <begin position="128"/>
        <end position="150"/>
    </location>
</feature>
<feature type="transmembrane region" description="Helical" evidence="2">
    <location>
        <begin position="90"/>
        <end position="108"/>
    </location>
</feature>
<gene>
    <name evidence="4" type="ORF">G7Y89_g14990</name>
</gene>
<feature type="region of interest" description="Disordered" evidence="1">
    <location>
        <begin position="227"/>
        <end position="275"/>
    </location>
</feature>
<keyword evidence="2" id="KW-1133">Transmembrane helix</keyword>
<dbReference type="InterPro" id="IPR056019">
    <property type="entry name" value="DUF7598"/>
</dbReference>
<dbReference type="Proteomes" id="UP000566819">
    <property type="component" value="Unassembled WGS sequence"/>
</dbReference>
<evidence type="ECO:0000256" key="1">
    <source>
        <dbReference type="SAM" id="MobiDB-lite"/>
    </source>
</evidence>
<dbReference type="AlphaFoldDB" id="A0A8H4VQ99"/>
<organism evidence="4 5">
    <name type="scientific">Cudoniella acicularis</name>
    <dbReference type="NCBI Taxonomy" id="354080"/>
    <lineage>
        <taxon>Eukaryota</taxon>
        <taxon>Fungi</taxon>
        <taxon>Dikarya</taxon>
        <taxon>Ascomycota</taxon>
        <taxon>Pezizomycotina</taxon>
        <taxon>Leotiomycetes</taxon>
        <taxon>Helotiales</taxon>
        <taxon>Tricladiaceae</taxon>
        <taxon>Cudoniella</taxon>
    </lineage>
</organism>
<evidence type="ECO:0000256" key="2">
    <source>
        <dbReference type="SAM" id="Phobius"/>
    </source>
</evidence>
<feature type="transmembrane region" description="Helical" evidence="2">
    <location>
        <begin position="20"/>
        <end position="43"/>
    </location>
</feature>
<proteinExistence type="predicted"/>
<keyword evidence="5" id="KW-1185">Reference proteome</keyword>
<evidence type="ECO:0000313" key="4">
    <source>
        <dbReference type="EMBL" id="KAF4618117.1"/>
    </source>
</evidence>
<dbReference type="Pfam" id="PF24535">
    <property type="entry name" value="DUF7598"/>
    <property type="match status" value="1"/>
</dbReference>
<comment type="caution">
    <text evidence="4">The sequence shown here is derived from an EMBL/GenBank/DDBJ whole genome shotgun (WGS) entry which is preliminary data.</text>
</comment>
<feature type="domain" description="DUF7598" evidence="3">
    <location>
        <begin position="14"/>
        <end position="148"/>
    </location>
</feature>
<accession>A0A8H4VQ99</accession>
<evidence type="ECO:0000313" key="5">
    <source>
        <dbReference type="Proteomes" id="UP000566819"/>
    </source>
</evidence>